<dbReference type="OrthoDB" id="5242306at2"/>
<dbReference type="Pfam" id="PF01757">
    <property type="entry name" value="Acyl_transf_3"/>
    <property type="match status" value="1"/>
</dbReference>
<keyword evidence="2" id="KW-0812">Transmembrane</keyword>
<feature type="domain" description="Acyltransferase 3" evidence="3">
    <location>
        <begin position="7"/>
        <end position="348"/>
    </location>
</feature>
<evidence type="ECO:0000256" key="2">
    <source>
        <dbReference type="SAM" id="Phobius"/>
    </source>
</evidence>
<name>A0A4R0JTK6_9ACTN</name>
<evidence type="ECO:0000313" key="5">
    <source>
        <dbReference type="Proteomes" id="UP000293342"/>
    </source>
</evidence>
<feature type="transmembrane region" description="Helical" evidence="2">
    <location>
        <begin position="268"/>
        <end position="287"/>
    </location>
</feature>
<protein>
    <submittedName>
        <fullName evidence="4">Acyltransferase</fullName>
    </submittedName>
</protein>
<feature type="transmembrane region" description="Helical" evidence="2">
    <location>
        <begin position="238"/>
        <end position="256"/>
    </location>
</feature>
<dbReference type="InterPro" id="IPR050879">
    <property type="entry name" value="Acyltransferase_3"/>
</dbReference>
<comment type="caution">
    <text evidence="4">The sequence shown here is derived from an EMBL/GenBank/DDBJ whole genome shotgun (WGS) entry which is preliminary data.</text>
</comment>
<keyword evidence="5" id="KW-1185">Reference proteome</keyword>
<feature type="transmembrane region" description="Helical" evidence="2">
    <location>
        <begin position="336"/>
        <end position="358"/>
    </location>
</feature>
<evidence type="ECO:0000313" key="4">
    <source>
        <dbReference type="EMBL" id="TCC49887.1"/>
    </source>
</evidence>
<organism evidence="4 5">
    <name type="scientific">Kribbella capetownensis</name>
    <dbReference type="NCBI Taxonomy" id="1572659"/>
    <lineage>
        <taxon>Bacteria</taxon>
        <taxon>Bacillati</taxon>
        <taxon>Actinomycetota</taxon>
        <taxon>Actinomycetes</taxon>
        <taxon>Propionibacteriales</taxon>
        <taxon>Kribbellaceae</taxon>
        <taxon>Kribbella</taxon>
    </lineage>
</organism>
<feature type="transmembrane region" description="Helical" evidence="2">
    <location>
        <begin position="135"/>
        <end position="156"/>
    </location>
</feature>
<feature type="transmembrane region" description="Helical" evidence="2">
    <location>
        <begin position="197"/>
        <end position="217"/>
    </location>
</feature>
<feature type="transmembrane region" description="Helical" evidence="2">
    <location>
        <begin position="308"/>
        <end position="324"/>
    </location>
</feature>
<proteinExistence type="predicted"/>
<evidence type="ECO:0000256" key="1">
    <source>
        <dbReference type="SAM" id="MobiDB-lite"/>
    </source>
</evidence>
<dbReference type="EMBL" id="SJKD01000003">
    <property type="protein sequence ID" value="TCC49887.1"/>
    <property type="molecule type" value="Genomic_DNA"/>
</dbReference>
<keyword evidence="2" id="KW-0472">Membrane</keyword>
<keyword evidence="4" id="KW-0012">Acyltransferase</keyword>
<reference evidence="4 5" key="1">
    <citation type="submission" date="2019-02" db="EMBL/GenBank/DDBJ databases">
        <title>Kribbella capetownensis sp. nov. and Kribbella speibonae sp. nov., isolated from soil.</title>
        <authorList>
            <person name="Curtis S.M."/>
            <person name="Norton I."/>
            <person name="Everest G.J."/>
            <person name="Meyers P.R."/>
        </authorList>
    </citation>
    <scope>NUCLEOTIDE SEQUENCE [LARGE SCALE GENOMIC DNA]</scope>
    <source>
        <strain evidence="4 5">YM53</strain>
    </source>
</reference>
<accession>A0A4R0JTK6</accession>
<dbReference type="PANTHER" id="PTHR23028">
    <property type="entry name" value="ACETYLTRANSFERASE"/>
    <property type="match status" value="1"/>
</dbReference>
<feature type="transmembrane region" description="Helical" evidence="2">
    <location>
        <begin position="84"/>
        <end position="102"/>
    </location>
</feature>
<keyword evidence="4" id="KW-0808">Transferase</keyword>
<feature type="region of interest" description="Disordered" evidence="1">
    <location>
        <begin position="376"/>
        <end position="407"/>
    </location>
</feature>
<dbReference type="GO" id="GO:0016747">
    <property type="term" value="F:acyltransferase activity, transferring groups other than amino-acyl groups"/>
    <property type="evidence" value="ECO:0007669"/>
    <property type="project" value="InterPro"/>
</dbReference>
<sequence length="407" mass="43421">MNRTRFPALDGLRAIGALAVLTTHVGFHSGASLNGPFAGLLARLDVGVAIFFAISGFLLYRPHVVAWFDGTLPPLTLPYLRNRALRILPALWVAVLLAAFLVPRKDGVGWATYLQHASLTQIYFDGPPADGLTQLWSLATEVAFYLLLPALAKLLTGYERPTRRSVRWRLAVLGVLTVLSPIWMASINATGHPRAGLWLPGYVGWFAVGMGFALWQVARSSGRLEPSTLDTLTKIPGTIWGVAAALLVIAASPLAGPYGLSPSTPGQAFLKSLLYTGIAACILFPALNPTARTVRILGGKIGHIAGDISYGVFAYHLIVLSVVERATGYEVFSGKFALLFFPTLVVSAGVAAASYYGMERPIMRLGRRDKEYDVSPVGRAKSASAQANKVDAWTTPGASPAPSSGHG</sequence>
<dbReference type="InterPro" id="IPR002656">
    <property type="entry name" value="Acyl_transf_3_dom"/>
</dbReference>
<feature type="transmembrane region" description="Helical" evidence="2">
    <location>
        <begin position="12"/>
        <end position="31"/>
    </location>
</feature>
<feature type="transmembrane region" description="Helical" evidence="2">
    <location>
        <begin position="37"/>
        <end position="60"/>
    </location>
</feature>
<keyword evidence="2" id="KW-1133">Transmembrane helix</keyword>
<dbReference type="Proteomes" id="UP000293342">
    <property type="component" value="Unassembled WGS sequence"/>
</dbReference>
<dbReference type="AlphaFoldDB" id="A0A4R0JTK6"/>
<evidence type="ECO:0000259" key="3">
    <source>
        <dbReference type="Pfam" id="PF01757"/>
    </source>
</evidence>
<gene>
    <name evidence="4" type="ORF">E0H75_16365</name>
</gene>
<dbReference type="PANTHER" id="PTHR23028:SF53">
    <property type="entry name" value="ACYL_TRANSF_3 DOMAIN-CONTAINING PROTEIN"/>
    <property type="match status" value="1"/>
</dbReference>
<dbReference type="GO" id="GO:0016020">
    <property type="term" value="C:membrane"/>
    <property type="evidence" value="ECO:0007669"/>
    <property type="project" value="TreeGrafter"/>
</dbReference>
<dbReference type="GO" id="GO:0009103">
    <property type="term" value="P:lipopolysaccharide biosynthetic process"/>
    <property type="evidence" value="ECO:0007669"/>
    <property type="project" value="TreeGrafter"/>
</dbReference>
<feature type="transmembrane region" description="Helical" evidence="2">
    <location>
        <begin position="168"/>
        <end position="185"/>
    </location>
</feature>